<organism evidence="2 3">
    <name type="scientific">Cymbomonas tetramitiformis</name>
    <dbReference type="NCBI Taxonomy" id="36881"/>
    <lineage>
        <taxon>Eukaryota</taxon>
        <taxon>Viridiplantae</taxon>
        <taxon>Chlorophyta</taxon>
        <taxon>Pyramimonadophyceae</taxon>
        <taxon>Pyramimonadales</taxon>
        <taxon>Pyramimonadaceae</taxon>
        <taxon>Cymbomonas</taxon>
    </lineage>
</organism>
<proteinExistence type="predicted"/>
<evidence type="ECO:0000313" key="2">
    <source>
        <dbReference type="EMBL" id="KAK3234689.1"/>
    </source>
</evidence>
<protein>
    <recommendedName>
        <fullName evidence="1">3'-5' exonuclease domain-containing protein</fullName>
    </recommendedName>
</protein>
<evidence type="ECO:0000259" key="1">
    <source>
        <dbReference type="Pfam" id="PF01612"/>
    </source>
</evidence>
<comment type="caution">
    <text evidence="2">The sequence shown here is derived from an EMBL/GenBank/DDBJ whole genome shotgun (WGS) entry which is preliminary data.</text>
</comment>
<dbReference type="GO" id="GO:0003676">
    <property type="term" value="F:nucleic acid binding"/>
    <property type="evidence" value="ECO:0007669"/>
    <property type="project" value="InterPro"/>
</dbReference>
<accession>A0AAE0BEU5</accession>
<gene>
    <name evidence="2" type="ORF">CYMTET_55239</name>
</gene>
<dbReference type="InterPro" id="IPR012337">
    <property type="entry name" value="RNaseH-like_sf"/>
</dbReference>
<dbReference type="InterPro" id="IPR036397">
    <property type="entry name" value="RNaseH_sf"/>
</dbReference>
<dbReference type="Gene3D" id="3.30.420.10">
    <property type="entry name" value="Ribonuclease H-like superfamily/Ribonuclease H"/>
    <property type="match status" value="1"/>
</dbReference>
<dbReference type="GO" id="GO:0006139">
    <property type="term" value="P:nucleobase-containing compound metabolic process"/>
    <property type="evidence" value="ECO:0007669"/>
    <property type="project" value="InterPro"/>
</dbReference>
<feature type="domain" description="3'-5' exonuclease" evidence="1">
    <location>
        <begin position="190"/>
        <end position="286"/>
    </location>
</feature>
<dbReference type="AlphaFoldDB" id="A0AAE0BEU5"/>
<dbReference type="InterPro" id="IPR002562">
    <property type="entry name" value="3'-5'_exonuclease_dom"/>
</dbReference>
<dbReference type="GO" id="GO:0008408">
    <property type="term" value="F:3'-5' exonuclease activity"/>
    <property type="evidence" value="ECO:0007669"/>
    <property type="project" value="InterPro"/>
</dbReference>
<keyword evidence="3" id="KW-1185">Reference proteome</keyword>
<evidence type="ECO:0000313" key="3">
    <source>
        <dbReference type="Proteomes" id="UP001190700"/>
    </source>
</evidence>
<name>A0AAE0BEU5_9CHLO</name>
<dbReference type="Pfam" id="PF01612">
    <property type="entry name" value="DNA_pol_A_exo1"/>
    <property type="match status" value="1"/>
</dbReference>
<dbReference type="SUPFAM" id="SSF53098">
    <property type="entry name" value="Ribonuclease H-like"/>
    <property type="match status" value="1"/>
</dbReference>
<sequence>MSAPQTIYLYHEVLYNVKCFLRSEDSTYNVELASIDDGVRDVTVSLPVTDVLMSKKTLKNHRELACSQLLVQLKAQALEYDSVESWLRSRKAERVQRKELESAEDRSNCTPWTSIPQLSALTVNHDVEVDLAVLLHGVLTVDVEFIPGSRPCGLSTVAFFDGSVVHVFTSRFLVEYPGMRERVAKYLKASSVLVFCDARQDLLVLHDFFGVDYKELSHDVQRCEPDFADNKRRSLQYLFGKYCCTDGERYAKDKDTSLSFVVRAGSLTEEQLSYCCADVYATYSVYLQQLSSK</sequence>
<dbReference type="Proteomes" id="UP001190700">
    <property type="component" value="Unassembled WGS sequence"/>
</dbReference>
<reference evidence="2 3" key="1">
    <citation type="journal article" date="2015" name="Genome Biol. Evol.">
        <title>Comparative Genomics of a Bacterivorous Green Alga Reveals Evolutionary Causalities and Consequences of Phago-Mixotrophic Mode of Nutrition.</title>
        <authorList>
            <person name="Burns J.A."/>
            <person name="Paasch A."/>
            <person name="Narechania A."/>
            <person name="Kim E."/>
        </authorList>
    </citation>
    <scope>NUCLEOTIDE SEQUENCE [LARGE SCALE GENOMIC DNA]</scope>
    <source>
        <strain evidence="2 3">PLY_AMNH</strain>
    </source>
</reference>
<dbReference type="EMBL" id="LGRX02035483">
    <property type="protein sequence ID" value="KAK3234689.1"/>
    <property type="molecule type" value="Genomic_DNA"/>
</dbReference>